<dbReference type="GO" id="GO:0004674">
    <property type="term" value="F:protein serine/threonine kinase activity"/>
    <property type="evidence" value="ECO:0007669"/>
    <property type="project" value="TreeGrafter"/>
</dbReference>
<dbReference type="GO" id="GO:0007166">
    <property type="term" value="P:cell surface receptor signaling pathway"/>
    <property type="evidence" value="ECO:0007669"/>
    <property type="project" value="InterPro"/>
</dbReference>
<feature type="compositionally biased region" description="Basic and acidic residues" evidence="5">
    <location>
        <begin position="1099"/>
        <end position="1124"/>
    </location>
</feature>
<keyword evidence="3 7" id="KW-0418">Kinase</keyword>
<dbReference type="SUPFAM" id="SSF56112">
    <property type="entry name" value="Protein kinase-like (PK-like)"/>
    <property type="match status" value="2"/>
</dbReference>
<dbReference type="Gene3D" id="1.20.930.20">
    <property type="entry name" value="Adaptor protein Cbl, N-terminal domain"/>
    <property type="match status" value="1"/>
</dbReference>
<evidence type="ECO:0000256" key="3">
    <source>
        <dbReference type="ARBA" id="ARBA00022777"/>
    </source>
</evidence>
<dbReference type="AlphaFoldDB" id="A0A1Y1VAL8"/>
<dbReference type="CDD" id="cd21037">
    <property type="entry name" value="MLKL_NTD"/>
    <property type="match status" value="1"/>
</dbReference>
<feature type="region of interest" description="Disordered" evidence="5">
    <location>
        <begin position="1042"/>
        <end position="1141"/>
    </location>
</feature>
<keyword evidence="1" id="KW-0808">Transferase</keyword>
<proteinExistence type="predicted"/>
<dbReference type="GO" id="GO:0005524">
    <property type="term" value="F:ATP binding"/>
    <property type="evidence" value="ECO:0007669"/>
    <property type="project" value="UniProtKB-KW"/>
</dbReference>
<evidence type="ECO:0000313" key="7">
    <source>
        <dbReference type="EMBL" id="ORX51403.1"/>
    </source>
</evidence>
<accession>A0A1Y1VAL8</accession>
<name>A0A1Y1VAL8_9FUNG</name>
<dbReference type="InterPro" id="IPR036537">
    <property type="entry name" value="Adaptor_Cbl_N_dom_sf"/>
</dbReference>
<comment type="caution">
    <text evidence="7">The sequence shown here is derived from an EMBL/GenBank/DDBJ whole genome shotgun (WGS) entry which is preliminary data.</text>
</comment>
<dbReference type="Gene3D" id="1.10.510.10">
    <property type="entry name" value="Transferase(Phosphotransferase) domain 1"/>
    <property type="match status" value="2"/>
</dbReference>
<evidence type="ECO:0000259" key="6">
    <source>
        <dbReference type="PROSITE" id="PS50011"/>
    </source>
</evidence>
<dbReference type="InterPro" id="IPR011009">
    <property type="entry name" value="Kinase-like_dom_sf"/>
</dbReference>
<feature type="domain" description="Protein kinase" evidence="6">
    <location>
        <begin position="208"/>
        <end position="523"/>
    </location>
</feature>
<sequence>MTALSSCNASTLYSESTSVLSFPISEFSTSNPLVQKIKKLWSSIFEGNLLKFNQQRCLRILQRIYSIHLSVEEIKENIGHGIYQQENLYDFEEIIENLNDLLRQIEAFIEYNKKQWIIRRLLNATYINYQFDNWKTQVKNILEDFSYHYAKYSPNRNFDNVLSAWEEQDQTDLSNDEQNLIEKLEKTWKELVKASKDSHGISVQQQRVLNILEINRSNIKEVITGIQRLIFCPDLTRQERITYSFAKITLEIIQKMFRYRIQPFPWAVTSWEIIDVQTDVNTKVDEFSDNCSIFDQYKVAFFREHNPVTIRNFKKSALKADFINNLIIWSNMNHKNILPLLGANVVIPQPYIVNPFLSNGNMIGYLNEYPNKALSILDEVCDAMIYLHSNNIIHGDLKGFNVLIDHEGTVKVTNFGFYCIPYIRSTLNFSPRTYPWSAPELVGDILPTPQSDVYAFGILGYEAFFEGETYEKSYIDYLLSHMPQNISSAPKEMWELMQECWQVDPNTRPSFDKIKKSISHLLSEISSNSSRDSVDITNVEEQEELHVINVKAITTTSYTGTLDNGDNVYIKNYPWICLQQRKTRNNSNAFRPKIAKELQNLEKLEHKNILPIKDHRIHDGYFSIVTEFVPTGNIIDYINKNEIDLVQRIQFIKDICTGIIYLHQNGIIHGDLRGNHVLIDSNKQIKLTEYGIAKVQSNVNRNFLSKSNNSVIINYNCWTSPELFLRNQVPTEESDVYSFGMLCYEILSGNQPFEYRDIRELKENVCIYKIRPQRHKLSIGCPDWLWNLMSECWNTECKERITFDKIMEILNNPPSIEENNDNTLLHFANMRRSQSLISKSLKVNSLMNKLNKHKYFRSSSKINEISEEASNIKSGQAKLLSKSESNVSSDKKSLSDISISTMSSTELESYIQSIKNNSVTALLSDSELATLKFKSVDDDEEAEKTEMEKFKRKRKSLSSRLSFRSSTSSIFNVNVYSGGSSDLGKSYVISNEASKNRSKYRSSTMKKWSLSPEHFLSMSRKTYRKDSSNLQPKQEKVINELPKVEEPAQLIEENVSDSPKSSENTNELKSFEKINETKNDNISNDDQEVKTIANSQEELTEKEKSEKSVSIDNEIPKDNVKQTKDNLTTVYPSPENSVHVA</sequence>
<dbReference type="SMART" id="SM00220">
    <property type="entry name" value="S_TKc"/>
    <property type="match status" value="2"/>
</dbReference>
<dbReference type="InterPro" id="IPR000719">
    <property type="entry name" value="Prot_kinase_dom"/>
</dbReference>
<dbReference type="Pfam" id="PF07714">
    <property type="entry name" value="PK_Tyr_Ser-Thr"/>
    <property type="match status" value="2"/>
</dbReference>
<dbReference type="Proteomes" id="UP000193719">
    <property type="component" value="Unassembled WGS sequence"/>
</dbReference>
<dbReference type="OrthoDB" id="2146423at2759"/>
<feature type="compositionally biased region" description="Basic and acidic residues" evidence="5">
    <location>
        <begin position="1069"/>
        <end position="1079"/>
    </location>
</feature>
<dbReference type="PROSITE" id="PS50011">
    <property type="entry name" value="PROTEIN_KINASE_DOM"/>
    <property type="match status" value="2"/>
</dbReference>
<feature type="domain" description="Protein kinase" evidence="6">
    <location>
        <begin position="519"/>
        <end position="816"/>
    </location>
</feature>
<dbReference type="PRINTS" id="PR00109">
    <property type="entry name" value="TYRKINASE"/>
</dbReference>
<dbReference type="STRING" id="1754191.A0A1Y1VAL8"/>
<gene>
    <name evidence="7" type="ORF">BCR36DRAFT_351126</name>
</gene>
<protein>
    <submittedName>
        <fullName evidence="7">Kinase-like protein</fullName>
    </submittedName>
</protein>
<evidence type="ECO:0000256" key="1">
    <source>
        <dbReference type="ARBA" id="ARBA00022679"/>
    </source>
</evidence>
<feature type="compositionally biased region" description="Polar residues" evidence="5">
    <location>
        <begin position="1125"/>
        <end position="1141"/>
    </location>
</feature>
<feature type="compositionally biased region" description="Polar residues" evidence="5">
    <location>
        <begin position="1056"/>
        <end position="1068"/>
    </location>
</feature>
<dbReference type="PANTHER" id="PTHR44329:SF288">
    <property type="entry name" value="MITOGEN-ACTIVATED PROTEIN KINASE KINASE KINASE 20"/>
    <property type="match status" value="1"/>
</dbReference>
<dbReference type="PROSITE" id="PS00108">
    <property type="entry name" value="PROTEIN_KINASE_ST"/>
    <property type="match status" value="1"/>
</dbReference>
<keyword evidence="8" id="KW-1185">Reference proteome</keyword>
<evidence type="ECO:0000256" key="2">
    <source>
        <dbReference type="ARBA" id="ARBA00022741"/>
    </source>
</evidence>
<evidence type="ECO:0000313" key="8">
    <source>
        <dbReference type="Proteomes" id="UP000193719"/>
    </source>
</evidence>
<reference evidence="7 8" key="2">
    <citation type="submission" date="2016-08" db="EMBL/GenBank/DDBJ databases">
        <title>Pervasive Adenine N6-methylation of Active Genes in Fungi.</title>
        <authorList>
            <consortium name="DOE Joint Genome Institute"/>
            <person name="Mondo S.J."/>
            <person name="Dannebaum R.O."/>
            <person name="Kuo R.C."/>
            <person name="Labutti K."/>
            <person name="Haridas S."/>
            <person name="Kuo A."/>
            <person name="Salamov A."/>
            <person name="Ahrendt S.R."/>
            <person name="Lipzen A."/>
            <person name="Sullivan W."/>
            <person name="Andreopoulos W.B."/>
            <person name="Clum A."/>
            <person name="Lindquist E."/>
            <person name="Daum C."/>
            <person name="Ramamoorthy G.K."/>
            <person name="Gryganskyi A."/>
            <person name="Culley D."/>
            <person name="Magnuson J.K."/>
            <person name="James T.Y."/>
            <person name="O'Malley M.A."/>
            <person name="Stajich J.E."/>
            <person name="Spatafora J.W."/>
            <person name="Visel A."/>
            <person name="Grigoriev I.V."/>
        </authorList>
    </citation>
    <scope>NUCLEOTIDE SEQUENCE [LARGE SCALE GENOMIC DNA]</scope>
    <source>
        <strain evidence="8">finn</strain>
    </source>
</reference>
<dbReference type="PANTHER" id="PTHR44329">
    <property type="entry name" value="SERINE/THREONINE-PROTEIN KINASE TNNI3K-RELATED"/>
    <property type="match status" value="1"/>
</dbReference>
<organism evidence="7 8">
    <name type="scientific">Piromyces finnis</name>
    <dbReference type="NCBI Taxonomy" id="1754191"/>
    <lineage>
        <taxon>Eukaryota</taxon>
        <taxon>Fungi</taxon>
        <taxon>Fungi incertae sedis</taxon>
        <taxon>Chytridiomycota</taxon>
        <taxon>Chytridiomycota incertae sedis</taxon>
        <taxon>Neocallimastigomycetes</taxon>
        <taxon>Neocallimastigales</taxon>
        <taxon>Neocallimastigaceae</taxon>
        <taxon>Piromyces</taxon>
    </lineage>
</organism>
<keyword evidence="4" id="KW-0067">ATP-binding</keyword>
<dbReference type="InterPro" id="IPR059179">
    <property type="entry name" value="MLKL-like_MCAfunc"/>
</dbReference>
<evidence type="ECO:0000256" key="5">
    <source>
        <dbReference type="SAM" id="MobiDB-lite"/>
    </source>
</evidence>
<dbReference type="InterPro" id="IPR008271">
    <property type="entry name" value="Ser/Thr_kinase_AS"/>
</dbReference>
<reference evidence="7 8" key="1">
    <citation type="submission" date="2016-08" db="EMBL/GenBank/DDBJ databases">
        <title>Genomes of anaerobic fungi encode conserved fungal cellulosomes for biomass hydrolysis.</title>
        <authorList>
            <consortium name="DOE Joint Genome Institute"/>
            <person name="Haitjema C.H."/>
            <person name="Gilmore S.P."/>
            <person name="Henske J.K."/>
            <person name="Solomon K.V."/>
            <person name="De Groot R."/>
            <person name="Kuo A."/>
            <person name="Mondo S.J."/>
            <person name="Salamov A.A."/>
            <person name="Labutti K."/>
            <person name="Zhao Z."/>
            <person name="Chiniquy J."/>
            <person name="Barry K."/>
            <person name="Brewer H.M."/>
            <person name="Purvine S.O."/>
            <person name="Wright A.T."/>
            <person name="Boxma B."/>
            <person name="Van Alen T."/>
            <person name="Hackstein J.H."/>
            <person name="Baker S.E."/>
            <person name="Grigoriev I.V."/>
            <person name="O'Malley M.A."/>
        </authorList>
    </citation>
    <scope>NUCLEOTIDE SEQUENCE [LARGE SCALE GENOMIC DNA]</scope>
    <source>
        <strain evidence="8">finn</strain>
    </source>
</reference>
<dbReference type="InterPro" id="IPR001245">
    <property type="entry name" value="Ser-Thr/Tyr_kinase_cat_dom"/>
</dbReference>
<keyword evidence="2" id="KW-0547">Nucleotide-binding</keyword>
<dbReference type="EMBL" id="MCFH01000018">
    <property type="protein sequence ID" value="ORX51403.1"/>
    <property type="molecule type" value="Genomic_DNA"/>
</dbReference>
<dbReference type="InterPro" id="IPR051681">
    <property type="entry name" value="Ser/Thr_Kinases-Pseudokinases"/>
</dbReference>
<evidence type="ECO:0000256" key="4">
    <source>
        <dbReference type="ARBA" id="ARBA00022840"/>
    </source>
</evidence>